<organism evidence="2 3">
    <name type="scientific">Candidatus Portnoybacteria bacterium CG23_combo_of_CG06-09_8_20_14_all_37_13</name>
    <dbReference type="NCBI Taxonomy" id="1974819"/>
    <lineage>
        <taxon>Bacteria</taxon>
        <taxon>Candidatus Portnoyibacteriota</taxon>
    </lineage>
</organism>
<sequence length="427" mass="47458">MDSMIVKQEVFMAGIELPTPFPLAFGTLQVLPRVFVKLTVHGRQGEFDAIGEASMDFPFSHYDAWDIFVALRNIDLVGAYVSDREKLLLSLEQRGLMEFPSAYAAMNMALDDAFGKFFEVNTVEIYGGSVRRQGRVLESLSFSQSEKLLLKRIADIVASGRLPKIKAGINPLNDASYLLAANRLAQQEGFNFAVDFNAAYSAENFTLFADQLTGFQQCFQNVLFLEQPILYQLGIAGLKQAKAVLQQRGLMIPIMADEVFVSAQDAIECHLQSILLNYKIQKVGGILKALEIEKTLENSIMPSMVGGTFPTAIGRVWDQQALCVLKSSSLPSDGWQPASDWFAGDKHFIHEAFKAKGGFSYALSGHGLGCSVAWDRLEKYVIPDPHFEYTAIRHNLPGNILKVRLNTNTSYSALYTRLSGRTPDWNL</sequence>
<dbReference type="Proteomes" id="UP000231480">
    <property type="component" value="Unassembled WGS sequence"/>
</dbReference>
<dbReference type="InterPro" id="IPR034593">
    <property type="entry name" value="DgoD-like"/>
</dbReference>
<reference evidence="2 3" key="1">
    <citation type="submission" date="2017-09" db="EMBL/GenBank/DDBJ databases">
        <title>Depth-based differentiation of microbial function through sediment-hosted aquifers and enrichment of novel symbionts in the deep terrestrial subsurface.</title>
        <authorList>
            <person name="Probst A.J."/>
            <person name="Ladd B."/>
            <person name="Jarett J.K."/>
            <person name="Geller-Mcgrath D.E."/>
            <person name="Sieber C.M."/>
            <person name="Emerson J.B."/>
            <person name="Anantharaman K."/>
            <person name="Thomas B.C."/>
            <person name="Malmstrom R."/>
            <person name="Stieglmeier M."/>
            <person name="Klingl A."/>
            <person name="Woyke T."/>
            <person name="Ryan C.M."/>
            <person name="Banfield J.F."/>
        </authorList>
    </citation>
    <scope>NUCLEOTIDE SEQUENCE [LARGE SCALE GENOMIC DNA]</scope>
    <source>
        <strain evidence="2">CG23_combo_of_CG06-09_8_20_14_all_37_13</strain>
    </source>
</reference>
<name>A0A2G9YCH6_9BACT</name>
<dbReference type="AlphaFoldDB" id="A0A2G9YCH6"/>
<dbReference type="EMBL" id="PCRH01000059">
    <property type="protein sequence ID" value="PIP16930.1"/>
    <property type="molecule type" value="Genomic_DNA"/>
</dbReference>
<accession>A0A2G9YCH6</accession>
<feature type="domain" description="Enolase C-terminal" evidence="1">
    <location>
        <begin position="164"/>
        <end position="375"/>
    </location>
</feature>
<comment type="caution">
    <text evidence="2">The sequence shown here is derived from an EMBL/GenBank/DDBJ whole genome shotgun (WGS) entry which is preliminary data.</text>
</comment>
<dbReference type="SUPFAM" id="SSF54826">
    <property type="entry name" value="Enolase N-terminal domain-like"/>
    <property type="match status" value="1"/>
</dbReference>
<dbReference type="InterPro" id="IPR036849">
    <property type="entry name" value="Enolase-like_C_sf"/>
</dbReference>
<evidence type="ECO:0000259" key="1">
    <source>
        <dbReference type="Pfam" id="PF13378"/>
    </source>
</evidence>
<evidence type="ECO:0000313" key="3">
    <source>
        <dbReference type="Proteomes" id="UP000231480"/>
    </source>
</evidence>
<gene>
    <name evidence="2" type="ORF">COX44_02645</name>
</gene>
<dbReference type="InterPro" id="IPR029065">
    <property type="entry name" value="Enolase_C-like"/>
</dbReference>
<dbReference type="Gene3D" id="3.30.390.10">
    <property type="entry name" value="Enolase-like, N-terminal domain"/>
    <property type="match status" value="1"/>
</dbReference>
<dbReference type="Pfam" id="PF13378">
    <property type="entry name" value="MR_MLE_C"/>
    <property type="match status" value="1"/>
</dbReference>
<dbReference type="SUPFAM" id="SSF51604">
    <property type="entry name" value="Enolase C-terminal domain-like"/>
    <property type="match status" value="1"/>
</dbReference>
<protein>
    <recommendedName>
        <fullName evidence="1">Enolase C-terminal domain-containing protein</fullName>
    </recommendedName>
</protein>
<dbReference type="Gene3D" id="3.20.20.120">
    <property type="entry name" value="Enolase-like C-terminal domain"/>
    <property type="match status" value="1"/>
</dbReference>
<proteinExistence type="predicted"/>
<evidence type="ECO:0000313" key="2">
    <source>
        <dbReference type="EMBL" id="PIP16930.1"/>
    </source>
</evidence>
<dbReference type="PANTHER" id="PTHR48080">
    <property type="entry name" value="D-GALACTONATE DEHYDRATASE-RELATED"/>
    <property type="match status" value="1"/>
</dbReference>
<dbReference type="InterPro" id="IPR029017">
    <property type="entry name" value="Enolase-like_N"/>
</dbReference>